<keyword evidence="4" id="KW-1185">Reference proteome</keyword>
<sequence>MAHYAGIDVSLETSSICIVDGSGAMLRELKVESEPEALAAALTGMRLGFARVGLEAGPLSQWLHAGLKAAGLPVVLLETRQLRAATKAMPVKTDRTDARAIAQMVRTGWFRAVHVKSELSQELRALLTARKLLVGKLRDIDNGIRGLLRGFGLKVGPIGERAFPSRARELAADRRSLAAVIEPLLQVRETLLSERERLHHLVVRATRDDAVCRRLMTVPGVGPVTALTFCSAVDDPARFSRSRAVGAHFGLTPRRYQSGETDRVGHISKQGDGLARQALYEAANVLLTRTTRWSSLKAWGIAIAKRSGMRRAKVAVARKLAVVLLSMWRRGTEFRWGGEKAVA</sequence>
<protein>
    <submittedName>
        <fullName evidence="3">IS110 family transposase</fullName>
    </submittedName>
</protein>
<proteinExistence type="predicted"/>
<dbReference type="InterPro" id="IPR047650">
    <property type="entry name" value="Transpos_IS110"/>
</dbReference>
<evidence type="ECO:0000313" key="3">
    <source>
        <dbReference type="EMBL" id="MBL6458859.1"/>
    </source>
</evidence>
<dbReference type="Pfam" id="PF01548">
    <property type="entry name" value="DEDD_Tnp_IS110"/>
    <property type="match status" value="1"/>
</dbReference>
<dbReference type="RefSeq" id="WP_202828601.1">
    <property type="nucleotide sequence ID" value="NZ_JAEUXJ010000021.1"/>
</dbReference>
<accession>A0ABS1VB05</accession>
<dbReference type="InterPro" id="IPR002525">
    <property type="entry name" value="Transp_IS110-like_N"/>
</dbReference>
<dbReference type="NCBIfam" id="NF033542">
    <property type="entry name" value="transpos_IS110"/>
    <property type="match status" value="1"/>
</dbReference>
<dbReference type="PANTHER" id="PTHR33055">
    <property type="entry name" value="TRANSPOSASE FOR INSERTION SEQUENCE ELEMENT IS1111A"/>
    <property type="match status" value="1"/>
</dbReference>
<evidence type="ECO:0000259" key="2">
    <source>
        <dbReference type="Pfam" id="PF02371"/>
    </source>
</evidence>
<organism evidence="3 4">
    <name type="scientific">Belnapia mucosa</name>
    <dbReference type="NCBI Taxonomy" id="2804532"/>
    <lineage>
        <taxon>Bacteria</taxon>
        <taxon>Pseudomonadati</taxon>
        <taxon>Pseudomonadota</taxon>
        <taxon>Alphaproteobacteria</taxon>
        <taxon>Acetobacterales</taxon>
        <taxon>Roseomonadaceae</taxon>
        <taxon>Belnapia</taxon>
    </lineage>
</organism>
<comment type="caution">
    <text evidence="3">The sequence shown here is derived from an EMBL/GenBank/DDBJ whole genome shotgun (WGS) entry which is preliminary data.</text>
</comment>
<dbReference type="PANTHER" id="PTHR33055:SF3">
    <property type="entry name" value="PUTATIVE TRANSPOSASE FOR IS117-RELATED"/>
    <property type="match status" value="1"/>
</dbReference>
<feature type="domain" description="Transposase IS110-like N-terminal" evidence="1">
    <location>
        <begin position="5"/>
        <end position="150"/>
    </location>
</feature>
<dbReference type="InterPro" id="IPR003346">
    <property type="entry name" value="Transposase_20"/>
</dbReference>
<reference evidence="3 4" key="1">
    <citation type="submission" date="2021-01" db="EMBL/GenBank/DDBJ databases">
        <title>Belnapia mucosa sp. nov. and Belnapia arida sp. nov., isolated from the Tabernas Desert (Almeria, Spain).</title>
        <authorList>
            <person name="Molina-Menor E."/>
            <person name="Vidal-Verdu A."/>
            <person name="Calonge A."/>
            <person name="Satari L."/>
            <person name="Pereto Magraner J."/>
            <person name="Porcar Miralles M."/>
        </authorList>
    </citation>
    <scope>NUCLEOTIDE SEQUENCE [LARGE SCALE GENOMIC DNA]</scope>
    <source>
        <strain evidence="3 4">T6</strain>
    </source>
</reference>
<dbReference type="EMBL" id="JAEUXJ010000021">
    <property type="protein sequence ID" value="MBL6458859.1"/>
    <property type="molecule type" value="Genomic_DNA"/>
</dbReference>
<feature type="domain" description="Transposase IS116/IS110/IS902 C-terminal" evidence="2">
    <location>
        <begin position="212"/>
        <end position="293"/>
    </location>
</feature>
<gene>
    <name evidence="3" type="ORF">JMJ55_26355</name>
</gene>
<dbReference type="Proteomes" id="UP000606490">
    <property type="component" value="Unassembled WGS sequence"/>
</dbReference>
<name>A0ABS1VB05_9PROT</name>
<dbReference type="Pfam" id="PF02371">
    <property type="entry name" value="Transposase_20"/>
    <property type="match status" value="1"/>
</dbReference>
<evidence type="ECO:0000259" key="1">
    <source>
        <dbReference type="Pfam" id="PF01548"/>
    </source>
</evidence>
<evidence type="ECO:0000313" key="4">
    <source>
        <dbReference type="Proteomes" id="UP000606490"/>
    </source>
</evidence>